<dbReference type="PANTHER" id="PTHR34365">
    <property type="entry name" value="ENOLASE (DUF1399)"/>
    <property type="match status" value="1"/>
</dbReference>
<feature type="domain" description="GRPD C-terminal" evidence="1">
    <location>
        <begin position="613"/>
        <end position="771"/>
    </location>
</feature>
<dbReference type="Pfam" id="PF25335">
    <property type="entry name" value="GRDP_C"/>
    <property type="match status" value="1"/>
</dbReference>
<evidence type="ECO:0000313" key="3">
    <source>
        <dbReference type="Proteomes" id="UP000317650"/>
    </source>
</evidence>
<evidence type="ECO:0000313" key="2">
    <source>
        <dbReference type="EMBL" id="THU50467.1"/>
    </source>
</evidence>
<accession>A0A4S8IPF0</accession>
<dbReference type="AlphaFoldDB" id="A0A4S8IPF0"/>
<protein>
    <recommendedName>
        <fullName evidence="1">GRPD C-terminal domain-containing protein</fullName>
    </recommendedName>
</protein>
<dbReference type="PANTHER" id="PTHR34365:SF2">
    <property type="entry name" value="ENOLASE (DUF1399)"/>
    <property type="match status" value="1"/>
</dbReference>
<name>A0A4S8IPF0_MUSBA</name>
<sequence length="876" mass="98812">MSGNNITRVASDDGSFATRSLHESSSRCDSGRGGATRLSVDLVTAARRHLSFLRSFAASPVLHHAPTVARAIRRSDFLLAALCFGAPLDRWLRFLVFLAQVRSAVDAVDRRAGAGGAAVRSSDAPPAAGRPLGVVLSLPRSGKLRAMRLTLLKLASFLFCTCSMELWPPQAGSYREYCTLRFGALVDRPLIIDDENEEYAYNRCREVWAVRYPSEPFDLEVDSAEDGEASGKCDDHLSAVVARYRTLYSFFCDPFVSETVYLVAARRRYSSFLHLSRRSIEDGMLRMVLTSDIFLIWLTHQSYPRSYAKDLEDRGDPARVTVGFGDRATAEEAKETVRAWEEALDEPYERAGAVLDPAASPSRVYFNWETAEADVNRSYKGLQPRFLLEVTPPPAFSRHHSRYCALIYVASLVIRSSPALFPLIVLFMSAFLHASSMSTEWQMKERSSCFNLSQVRIFLKGKWEEREDKHLTKNFLRLRTIRCNREMKLNEPVHHLSSETWHKTWHLYCEFGTRGIVIEVRRRGSNCLINSKLNTKLVFLWNDLLRATTLMLKKELEMQVRALASITPPVQAPYLLKCVPDRVTDDGGAMISDVVLRMNRYHPQQGRWLSRTVLDHAKRECFVIRIRVGRGIWRRGAESPVAVKWEDRIIEVREGPWLYVAGTVGVAPDKIVGTATPKKEDSQVKKMLWCLSTGDVLTIQWESGLDIQLENGSSGEQAKLLTGRKLQYQLKDVGSSNEEEEQYLTLVRFTPEHPDGKATALLNWKLLAVEFLPEEDAVLVLLVCVAVARTISEIRREDMSGLLARRRVRELAGGCRDWGSVLLPSSSTYSSVHLQPWYWNAHQVLASAETSDSGLPISKHLPADGKCTMYEQVILS</sequence>
<keyword evidence="3" id="KW-1185">Reference proteome</keyword>
<gene>
    <name evidence="2" type="ORF">C4D60_Mb06t20540</name>
</gene>
<dbReference type="STRING" id="52838.A0A4S8IPF0"/>
<proteinExistence type="predicted"/>
<dbReference type="InterPro" id="IPR009836">
    <property type="entry name" value="GRDP-like"/>
</dbReference>
<dbReference type="Pfam" id="PF07173">
    <property type="entry name" value="GRDP-like"/>
    <property type="match status" value="1"/>
</dbReference>
<organism evidence="2 3">
    <name type="scientific">Musa balbisiana</name>
    <name type="common">Banana</name>
    <dbReference type="NCBI Taxonomy" id="52838"/>
    <lineage>
        <taxon>Eukaryota</taxon>
        <taxon>Viridiplantae</taxon>
        <taxon>Streptophyta</taxon>
        <taxon>Embryophyta</taxon>
        <taxon>Tracheophyta</taxon>
        <taxon>Spermatophyta</taxon>
        <taxon>Magnoliopsida</taxon>
        <taxon>Liliopsida</taxon>
        <taxon>Zingiberales</taxon>
        <taxon>Musaceae</taxon>
        <taxon>Musa</taxon>
    </lineage>
</organism>
<evidence type="ECO:0000259" key="1">
    <source>
        <dbReference type="Pfam" id="PF25335"/>
    </source>
</evidence>
<reference evidence="2 3" key="1">
    <citation type="journal article" date="2019" name="Nat. Plants">
        <title>Genome sequencing of Musa balbisiana reveals subgenome evolution and function divergence in polyploid bananas.</title>
        <authorList>
            <person name="Yao X."/>
        </authorList>
    </citation>
    <scope>NUCLEOTIDE SEQUENCE [LARGE SCALE GENOMIC DNA]</scope>
    <source>
        <strain evidence="3">cv. DH-PKW</strain>
        <tissue evidence="2">Leaves</tissue>
    </source>
</reference>
<dbReference type="InterPro" id="IPR057518">
    <property type="entry name" value="GRDP_C"/>
</dbReference>
<comment type="caution">
    <text evidence="2">The sequence shown here is derived from an EMBL/GenBank/DDBJ whole genome shotgun (WGS) entry which is preliminary data.</text>
</comment>
<dbReference type="Proteomes" id="UP000317650">
    <property type="component" value="Chromosome 6"/>
</dbReference>
<dbReference type="EMBL" id="PYDT01000009">
    <property type="protein sequence ID" value="THU50467.1"/>
    <property type="molecule type" value="Genomic_DNA"/>
</dbReference>